<dbReference type="AlphaFoldDB" id="C8WYG7"/>
<dbReference type="InterPro" id="IPR011042">
    <property type="entry name" value="6-blade_b-propeller_TolB-like"/>
</dbReference>
<dbReference type="Gene3D" id="2.120.10.30">
    <property type="entry name" value="TolB, C-terminal domain"/>
    <property type="match status" value="1"/>
</dbReference>
<dbReference type="KEGG" id="aac:Aaci_3061"/>
<keyword evidence="1" id="KW-0614">Plasmid</keyword>
<proteinExistence type="predicted"/>
<keyword evidence="2" id="KW-1185">Reference proteome</keyword>
<reference evidence="2" key="1">
    <citation type="submission" date="2009-09" db="EMBL/GenBank/DDBJ databases">
        <title>The complete plasmid2 of Alicyclobacillus acidocaldarius subsp. acidocaldarius DSM 446.</title>
        <authorList>
            <consortium name="US DOE Joint Genome Institute (JGI-PGF)"/>
            <person name="Lucas S."/>
            <person name="Copeland A."/>
            <person name="Lapidus A."/>
            <person name="Glavina del Rio T."/>
            <person name="Dalin E."/>
            <person name="Tice H."/>
            <person name="Bruce D."/>
            <person name="Goodwin L."/>
            <person name="Pitluck S."/>
            <person name="Kyrpides N."/>
            <person name="Mavromatis K."/>
            <person name="Ivanova N."/>
            <person name="Ovchinnikova G."/>
            <person name="Chertkov O."/>
            <person name="Sims D."/>
            <person name="Brettin T."/>
            <person name="Detter J.C."/>
            <person name="Han C."/>
            <person name="Larimer F."/>
            <person name="Land M."/>
            <person name="Hauser L."/>
            <person name="Markowitz V."/>
            <person name="Cheng J.-F."/>
            <person name="Hugenholtz P."/>
            <person name="Woyke T."/>
            <person name="Wu D."/>
            <person name="Pukall R."/>
            <person name="Klenk H.-P."/>
            <person name="Eisen J.A."/>
        </authorList>
    </citation>
    <scope>NUCLEOTIDE SEQUENCE [LARGE SCALE GENOMIC DNA]</scope>
    <source>
        <strain evidence="2">ATCC 27009 / DSM 446 / BCRC 14685 / JCM 5260 / KCTC 1825 / NBRC 15652 / NCIMB 11725 / NRRL B-14509 / 104-IA</strain>
        <plasmid evidence="2">pAACI02</plasmid>
    </source>
</reference>
<protein>
    <submittedName>
        <fullName evidence="1">NHL repeat containing protein</fullName>
    </submittedName>
</protein>
<gene>
    <name evidence="1" type="ordered locus">Aaci_3061</name>
</gene>
<reference evidence="1 2" key="2">
    <citation type="journal article" date="2010" name="Stand. Genomic Sci.">
        <title>Complete genome sequence of Alicyclobacillus acidocaldarius type strain (104-IA).</title>
        <authorList>
            <person name="Mavromatis K."/>
            <person name="Sikorski J."/>
            <person name="Lapidus A."/>
            <person name="Glavina Del Rio T."/>
            <person name="Copeland A."/>
            <person name="Tice H."/>
            <person name="Cheng J.F."/>
            <person name="Lucas S."/>
            <person name="Chen F."/>
            <person name="Nolan M."/>
            <person name="Bruce D."/>
            <person name="Goodwin L."/>
            <person name="Pitluck S."/>
            <person name="Ivanova N."/>
            <person name="Ovchinnikova G."/>
            <person name="Pati A."/>
            <person name="Chen A."/>
            <person name="Palaniappan K."/>
            <person name="Land M."/>
            <person name="Hauser L."/>
            <person name="Chang Y.J."/>
            <person name="Jeffries C.D."/>
            <person name="Chain P."/>
            <person name="Meincke L."/>
            <person name="Sims D."/>
            <person name="Chertkov O."/>
            <person name="Han C."/>
            <person name="Brettin T."/>
            <person name="Detter J.C."/>
            <person name="Wahrenburg C."/>
            <person name="Rohde M."/>
            <person name="Pukall R."/>
            <person name="Goker M."/>
            <person name="Bristow J."/>
            <person name="Eisen J.A."/>
            <person name="Markowitz V."/>
            <person name="Hugenholtz P."/>
            <person name="Klenk H.P."/>
            <person name="Kyrpides N.C."/>
        </authorList>
    </citation>
    <scope>NUCLEOTIDE SEQUENCE [LARGE SCALE GENOMIC DNA]</scope>
    <source>
        <strain evidence="2">ATCC 27009 / DSM 446 / BCRC 14685 / JCM 5260 / KCTC 1825 / NBRC 15652 / NCIMB 11725 / NRRL B-14509 / 104-IA</strain>
        <plasmid evidence="1 2">pAACI02</plasmid>
    </source>
</reference>
<evidence type="ECO:0000313" key="1">
    <source>
        <dbReference type="EMBL" id="ACV60061.1"/>
    </source>
</evidence>
<name>C8WYG7_ALIAD</name>
<dbReference type="Proteomes" id="UP000001917">
    <property type="component" value="Plasmid pAACI02"/>
</dbReference>
<dbReference type="InterPro" id="IPR011041">
    <property type="entry name" value="Quinoprot_gluc/sorb_DH_b-prop"/>
</dbReference>
<dbReference type="SUPFAM" id="SSF50952">
    <property type="entry name" value="Soluble quinoprotein glucose dehydrogenase"/>
    <property type="match status" value="1"/>
</dbReference>
<evidence type="ECO:0000313" key="2">
    <source>
        <dbReference type="Proteomes" id="UP000001917"/>
    </source>
</evidence>
<accession>C8WYG7</accession>
<organism evidence="1 2">
    <name type="scientific">Alicyclobacillus acidocaldarius subsp. acidocaldarius (strain ATCC 27009 / DSM 446 / BCRC 14685 / JCM 5260 / KCTC 1825 / NBRC 15652 / NCIMB 11725 / NRRL B-14509 / 104-IA)</name>
    <name type="common">Bacillus acidocaldarius</name>
    <dbReference type="NCBI Taxonomy" id="521098"/>
    <lineage>
        <taxon>Bacteria</taxon>
        <taxon>Bacillati</taxon>
        <taxon>Bacillota</taxon>
        <taxon>Bacilli</taxon>
        <taxon>Bacillales</taxon>
        <taxon>Alicyclobacillaceae</taxon>
        <taxon>Alicyclobacillus</taxon>
    </lineage>
</organism>
<dbReference type="PANTHER" id="PTHR33546:SF1">
    <property type="entry name" value="LARGE, MULTIFUNCTIONAL SECRETED PROTEIN"/>
    <property type="match status" value="1"/>
</dbReference>
<sequence>MGRARPLNPDDIIVPSQYRIEVFAEGLTAPISLTFMDTGDMLVADAGITDGNGKVLKRTTNGFVVIAEGFDPPLTGINVYQGHIYVSHRGTITVVKPDGHKQDILSGLPSWGDHHNNQVVFGRDGKMYFGQGTATNSGVVGEDNRWVKKYPLFHDYPGMSIRLSGQNFITRNVLSQAAHDLAVTGAYSPFGVPTNPGEQVKEIVKASGSILRANPDGSDLQLVAWGLRNLFRIKFDRKNRLFAANHGMDERGSRPVANSPDEFHRIRFGVWYGWPDYTGGYPVTLPRFKPAGKPQPTFLLSEHPMLPPHPIAIFAPHSAIMGFDFNYDPNFGPVGEVFIAEFGSEAPGTTGGKPAPRVGHRVSRIDIKTGKVRNFAMNRSGYAASHTGSGGLERPIDVVFGPDGSMYVVDMGITVGFGNLIPNTGVIWRISRT</sequence>
<dbReference type="PANTHER" id="PTHR33546">
    <property type="entry name" value="LARGE, MULTIFUNCTIONAL SECRETED PROTEIN-RELATED"/>
    <property type="match status" value="1"/>
</dbReference>
<dbReference type="eggNOG" id="COG2133">
    <property type="taxonomic scope" value="Bacteria"/>
</dbReference>
<dbReference type="HOGENOM" id="CLU_030947_0_0_9"/>
<dbReference type="EMBL" id="CP001729">
    <property type="protein sequence ID" value="ACV60061.1"/>
    <property type="molecule type" value="Genomic_DNA"/>
</dbReference>
<geneLocation type="plasmid" evidence="1 2">
    <name>pAACI02</name>
</geneLocation>